<dbReference type="InterPro" id="IPR036156">
    <property type="entry name" value="Beta-gal/glucu_dom_sf"/>
</dbReference>
<evidence type="ECO:0000313" key="6">
    <source>
        <dbReference type="EMBL" id="GAI75103.1"/>
    </source>
</evidence>
<dbReference type="Pfam" id="PF02837">
    <property type="entry name" value="Glyco_hydro_2_N"/>
    <property type="match status" value="1"/>
</dbReference>
<protein>
    <submittedName>
        <fullName evidence="6">Uncharacterized protein</fullName>
    </submittedName>
</protein>
<reference evidence="6" key="1">
    <citation type="journal article" date="2014" name="Front. Microbiol.">
        <title>High frequency of phylogenetically diverse reductive dehalogenase-homologous genes in deep subseafloor sedimentary metagenomes.</title>
        <authorList>
            <person name="Kawai M."/>
            <person name="Futagami T."/>
            <person name="Toyoda A."/>
            <person name="Takaki Y."/>
            <person name="Nishi S."/>
            <person name="Hori S."/>
            <person name="Arai W."/>
            <person name="Tsubouchi T."/>
            <person name="Morono Y."/>
            <person name="Uchiyama I."/>
            <person name="Ito T."/>
            <person name="Fujiyama A."/>
            <person name="Inagaki F."/>
            <person name="Takami H."/>
        </authorList>
    </citation>
    <scope>NUCLEOTIDE SEQUENCE</scope>
    <source>
        <strain evidence="6">Expedition CK06-06</strain>
    </source>
</reference>
<name>X1R3J8_9ZZZZ</name>
<feature type="domain" description="Glycosyl hydrolases family 2 sugar binding" evidence="5">
    <location>
        <begin position="144"/>
        <end position="217"/>
    </location>
</feature>
<organism evidence="6">
    <name type="scientific">marine sediment metagenome</name>
    <dbReference type="NCBI Taxonomy" id="412755"/>
    <lineage>
        <taxon>unclassified sequences</taxon>
        <taxon>metagenomes</taxon>
        <taxon>ecological metagenomes</taxon>
    </lineage>
</organism>
<evidence type="ECO:0000259" key="4">
    <source>
        <dbReference type="Pfam" id="PF00703"/>
    </source>
</evidence>
<feature type="non-terminal residue" evidence="6">
    <location>
        <position position="1"/>
    </location>
</feature>
<dbReference type="InterPro" id="IPR013783">
    <property type="entry name" value="Ig-like_fold"/>
</dbReference>
<evidence type="ECO:0000256" key="3">
    <source>
        <dbReference type="ARBA" id="ARBA00023295"/>
    </source>
</evidence>
<accession>X1R3J8</accession>
<sequence length="334" mass="36953">AMNWYPAVDKSNQTERTTVSADRFLDAARRYVRITVTDFELGSKAGIAEFKVLGYASEPLPIVPVGPDTNGWPRPVIAPLPDSVKGVQRPIIDLSGTWKFTQTPVQGFWKNSAEPSGWSDAKVPANLEVLGFDIRGKQGGDWFPDRNIENVYKKSISIPQDYQGKKVLLRFEAAFDVARIWVNGHLVRTHRGGFTTFDCDITDYVTPGEDAWVTVGITAEKNFVEYQHVRGLVGEVKLVALPVDYMTRLQTETTFDATYTDATLKLTAGMMLGSAATTNANLEFSLTDPDGKTVLIEPGSMPLSAQSLEQTINIPVKSPLKWDAEHPNLYKLPT</sequence>
<dbReference type="Gene3D" id="2.60.40.10">
    <property type="entry name" value="Immunoglobulins"/>
    <property type="match status" value="1"/>
</dbReference>
<gene>
    <name evidence="6" type="ORF">S12H4_13405</name>
</gene>
<evidence type="ECO:0000259" key="5">
    <source>
        <dbReference type="Pfam" id="PF02837"/>
    </source>
</evidence>
<dbReference type="InterPro" id="IPR006104">
    <property type="entry name" value="Glyco_hydro_2_N"/>
</dbReference>
<keyword evidence="2" id="KW-0378">Hydrolase</keyword>
<keyword evidence="3" id="KW-0326">Glycosidase</keyword>
<comment type="caution">
    <text evidence="6">The sequence shown here is derived from an EMBL/GenBank/DDBJ whole genome shotgun (WGS) entry which is preliminary data.</text>
</comment>
<dbReference type="InterPro" id="IPR008979">
    <property type="entry name" value="Galactose-bd-like_sf"/>
</dbReference>
<evidence type="ECO:0000256" key="1">
    <source>
        <dbReference type="ARBA" id="ARBA00007401"/>
    </source>
</evidence>
<comment type="similarity">
    <text evidence="1">Belongs to the glycosyl hydrolase 2 family.</text>
</comment>
<dbReference type="InterPro" id="IPR006102">
    <property type="entry name" value="Ig-like_GH2"/>
</dbReference>
<proteinExistence type="inferred from homology"/>
<evidence type="ECO:0000256" key="2">
    <source>
        <dbReference type="ARBA" id="ARBA00022801"/>
    </source>
</evidence>
<dbReference type="PANTHER" id="PTHR42732:SF1">
    <property type="entry name" value="BETA-MANNOSIDASE"/>
    <property type="match status" value="1"/>
</dbReference>
<dbReference type="EMBL" id="BARW01006385">
    <property type="protein sequence ID" value="GAI75103.1"/>
    <property type="molecule type" value="Genomic_DNA"/>
</dbReference>
<dbReference type="SUPFAM" id="SSF49303">
    <property type="entry name" value="beta-Galactosidase/glucuronidase domain"/>
    <property type="match status" value="1"/>
</dbReference>
<dbReference type="GO" id="GO:0005975">
    <property type="term" value="P:carbohydrate metabolic process"/>
    <property type="evidence" value="ECO:0007669"/>
    <property type="project" value="InterPro"/>
</dbReference>
<dbReference type="Pfam" id="PF00703">
    <property type="entry name" value="Glyco_hydro_2"/>
    <property type="match status" value="1"/>
</dbReference>
<dbReference type="SUPFAM" id="SSF49785">
    <property type="entry name" value="Galactose-binding domain-like"/>
    <property type="match status" value="1"/>
</dbReference>
<dbReference type="AlphaFoldDB" id="X1R3J8"/>
<dbReference type="PANTHER" id="PTHR42732">
    <property type="entry name" value="BETA-GALACTOSIDASE"/>
    <property type="match status" value="1"/>
</dbReference>
<dbReference type="Gene3D" id="2.60.120.260">
    <property type="entry name" value="Galactose-binding domain-like"/>
    <property type="match status" value="1"/>
</dbReference>
<feature type="domain" description="Glycoside hydrolase family 2 immunoglobulin-like beta-sandwich" evidence="4">
    <location>
        <begin position="247"/>
        <end position="332"/>
    </location>
</feature>
<dbReference type="GO" id="GO:0004553">
    <property type="term" value="F:hydrolase activity, hydrolyzing O-glycosyl compounds"/>
    <property type="evidence" value="ECO:0007669"/>
    <property type="project" value="InterPro"/>
</dbReference>
<dbReference type="InterPro" id="IPR051913">
    <property type="entry name" value="GH2_Domain-Containing"/>
</dbReference>